<dbReference type="Proteomes" id="UP001055437">
    <property type="component" value="Chromosome"/>
</dbReference>
<dbReference type="SUPFAM" id="SSF53850">
    <property type="entry name" value="Periplasmic binding protein-like II"/>
    <property type="match status" value="1"/>
</dbReference>
<dbReference type="EMBL" id="CP099799">
    <property type="protein sequence ID" value="USS02259.1"/>
    <property type="molecule type" value="Genomic_DNA"/>
</dbReference>
<gene>
    <name evidence="3" type="ORF">CP523_15110</name>
    <name evidence="4" type="ORF">NH397_07550</name>
</gene>
<dbReference type="Pfam" id="PF12010">
    <property type="entry name" value="DUF3502"/>
    <property type="match status" value="1"/>
</dbReference>
<proteinExistence type="predicted"/>
<evidence type="ECO:0000259" key="2">
    <source>
        <dbReference type="Pfam" id="PF12010"/>
    </source>
</evidence>
<reference evidence="4" key="2">
    <citation type="submission" date="2022-06" db="EMBL/GenBank/DDBJ databases">
        <authorList>
            <person name="Holder M.E."/>
            <person name="Ajami N.J."/>
            <person name="Petrosino J.F."/>
        </authorList>
    </citation>
    <scope>NUCLEOTIDE SEQUENCE</scope>
    <source>
        <strain evidence="4">RMA 8861</strain>
    </source>
</reference>
<dbReference type="OrthoDB" id="2636783at2"/>
<evidence type="ECO:0000313" key="6">
    <source>
        <dbReference type="Proteomes" id="UP001055437"/>
    </source>
</evidence>
<sequence>MRKKIFLSCIIICCISFCFSCTSNTNTLTDESKEKITEIVIARFTNIANDDSINKFNKILKDNNIPYSLKFIQYAKTNEDGTITNYKPGTYMESVEKDKNKIDLFVTNNAFETDFDYLDMIKRDLAEPLDNFLKNDGIAIYNSIPEESWNSIRINNNLYSLPMYIGIDLHKKGDIYYGIKRIYADKYGIDISTWGSDFWNHKDELDKIIQGEKENKSFSLFSPSLISYIVEYYPGYTPVVSVKSDIHPYVYDEKNKEIINIYESEPILKINTYFREFYNNNNDITYAYNDSENENVFTLINTNDSYYIKKAESYLQKDSIYDIAICKASEKKNEVYDFLNIIYTDKNIIQAIEDCFGTNGIVIGNGFYDKYSFNNSDINDIKNGYSELNKSDIYGFVFDPVNVSKEMSDIACYLYEKYRLSTIPSIKNINLDEDNKVLHQLGIDKVLDEMNRQINEFKNNINN</sequence>
<evidence type="ECO:0000256" key="1">
    <source>
        <dbReference type="SAM" id="SignalP"/>
    </source>
</evidence>
<dbReference type="RefSeq" id="WP_066676002.1">
    <property type="nucleotide sequence ID" value="NZ_CABMIZ010000013.1"/>
</dbReference>
<dbReference type="Gene3D" id="3.40.190.10">
    <property type="entry name" value="Periplasmic binding protein-like II"/>
    <property type="match status" value="1"/>
</dbReference>
<feature type="domain" description="DUF3502" evidence="2">
    <location>
        <begin position="393"/>
        <end position="459"/>
    </location>
</feature>
<dbReference type="Proteomes" id="UP000280586">
    <property type="component" value="Chromosome"/>
</dbReference>
<organism evidence="3 5">
    <name type="scientific">Clostridium septicum</name>
    <dbReference type="NCBI Taxonomy" id="1504"/>
    <lineage>
        <taxon>Bacteria</taxon>
        <taxon>Bacillati</taxon>
        <taxon>Bacillota</taxon>
        <taxon>Clostridia</taxon>
        <taxon>Eubacteriales</taxon>
        <taxon>Clostridiaceae</taxon>
        <taxon>Clostridium</taxon>
    </lineage>
</organism>
<keyword evidence="6" id="KW-1185">Reference proteome</keyword>
<feature type="signal peptide" evidence="1">
    <location>
        <begin position="1"/>
        <end position="25"/>
    </location>
</feature>
<name>A0A9N7PKG0_CLOSE</name>
<protein>
    <recommendedName>
        <fullName evidence="2">DUF3502 domain-containing protein</fullName>
    </recommendedName>
</protein>
<dbReference type="GeneID" id="303562018"/>
<evidence type="ECO:0000313" key="4">
    <source>
        <dbReference type="EMBL" id="USS02259.1"/>
    </source>
</evidence>
<dbReference type="InterPro" id="IPR022627">
    <property type="entry name" value="DUF3502"/>
</dbReference>
<evidence type="ECO:0000313" key="5">
    <source>
        <dbReference type="Proteomes" id="UP000280586"/>
    </source>
</evidence>
<feature type="chain" id="PRO_5040238180" description="DUF3502 domain-containing protein" evidence="1">
    <location>
        <begin position="26"/>
        <end position="463"/>
    </location>
</feature>
<evidence type="ECO:0000313" key="3">
    <source>
        <dbReference type="EMBL" id="AYE35655.1"/>
    </source>
</evidence>
<dbReference type="AlphaFoldDB" id="A0A9N7PKG0"/>
<accession>A0A9N7PKG0</accession>
<reference evidence="3 5" key="1">
    <citation type="submission" date="2017-09" db="EMBL/GenBank/DDBJ databases">
        <authorList>
            <person name="Thomas P."/>
            <person name="Seyboldt C."/>
        </authorList>
    </citation>
    <scope>NUCLEOTIDE SEQUENCE [LARGE SCALE GENOMIC DNA]</scope>
    <source>
        <strain evidence="3 5">DSM 7534</strain>
    </source>
</reference>
<dbReference type="EMBL" id="CP023671">
    <property type="protein sequence ID" value="AYE35655.1"/>
    <property type="molecule type" value="Genomic_DNA"/>
</dbReference>
<dbReference type="KEGG" id="csep:CP523_15110"/>
<keyword evidence="1" id="KW-0732">Signal</keyword>